<protein>
    <submittedName>
        <fullName evidence="2">Uncharacterized protein</fullName>
    </submittedName>
</protein>
<dbReference type="EMBL" id="JASCZI010090636">
    <property type="protein sequence ID" value="MED6143534.1"/>
    <property type="molecule type" value="Genomic_DNA"/>
</dbReference>
<evidence type="ECO:0000313" key="3">
    <source>
        <dbReference type="Proteomes" id="UP001341840"/>
    </source>
</evidence>
<proteinExistence type="predicted"/>
<organism evidence="2 3">
    <name type="scientific">Stylosanthes scabra</name>
    <dbReference type="NCBI Taxonomy" id="79078"/>
    <lineage>
        <taxon>Eukaryota</taxon>
        <taxon>Viridiplantae</taxon>
        <taxon>Streptophyta</taxon>
        <taxon>Embryophyta</taxon>
        <taxon>Tracheophyta</taxon>
        <taxon>Spermatophyta</taxon>
        <taxon>Magnoliopsida</taxon>
        <taxon>eudicotyledons</taxon>
        <taxon>Gunneridae</taxon>
        <taxon>Pentapetalae</taxon>
        <taxon>rosids</taxon>
        <taxon>fabids</taxon>
        <taxon>Fabales</taxon>
        <taxon>Fabaceae</taxon>
        <taxon>Papilionoideae</taxon>
        <taxon>50 kb inversion clade</taxon>
        <taxon>dalbergioids sensu lato</taxon>
        <taxon>Dalbergieae</taxon>
        <taxon>Pterocarpus clade</taxon>
        <taxon>Stylosanthes</taxon>
    </lineage>
</organism>
<evidence type="ECO:0000313" key="2">
    <source>
        <dbReference type="EMBL" id="MED6143534.1"/>
    </source>
</evidence>
<dbReference type="Proteomes" id="UP001341840">
    <property type="component" value="Unassembled WGS sequence"/>
</dbReference>
<keyword evidence="3" id="KW-1185">Reference proteome</keyword>
<feature type="compositionally biased region" description="Polar residues" evidence="1">
    <location>
        <begin position="46"/>
        <end position="57"/>
    </location>
</feature>
<gene>
    <name evidence="2" type="ORF">PIB30_007150</name>
</gene>
<feature type="compositionally biased region" description="Polar residues" evidence="1">
    <location>
        <begin position="93"/>
        <end position="105"/>
    </location>
</feature>
<sequence>MKKGPNCKFENGIRTQLKGKKNIGNEAGVDQNPEVNANNDADKVSPESNLSKDSQADPNFGPWMLVRYQSRKINEKGRSRSRGGYVSKESIPKGNNANVTNNDSGTRFEALNQESTDEDEDSQHEDVTLHEAVHPVPMQSGPNTALTKRAQNQGFVSQIQKRILKPEAGKNTQAHKKSPPKLGPVQTTRKSKGKNKSITLQPVTNTALATIPPSQPSTSCNEEMELQNKSILEEMSKLRREQADAYEASKMIPILLKMSLSKTPS</sequence>
<comment type="caution">
    <text evidence="2">The sequence shown here is derived from an EMBL/GenBank/DDBJ whole genome shotgun (WGS) entry which is preliminary data.</text>
</comment>
<reference evidence="2 3" key="1">
    <citation type="journal article" date="2023" name="Plants (Basel)">
        <title>Bridging the Gap: Combining Genomics and Transcriptomics Approaches to Understand Stylosanthes scabra, an Orphan Legume from the Brazilian Caatinga.</title>
        <authorList>
            <person name="Ferreira-Neto J.R.C."/>
            <person name="da Silva M.D."/>
            <person name="Binneck E."/>
            <person name="de Melo N.F."/>
            <person name="da Silva R.H."/>
            <person name="de Melo A.L.T.M."/>
            <person name="Pandolfi V."/>
            <person name="Bustamante F.O."/>
            <person name="Brasileiro-Vidal A.C."/>
            <person name="Benko-Iseppon A.M."/>
        </authorList>
    </citation>
    <scope>NUCLEOTIDE SEQUENCE [LARGE SCALE GENOMIC DNA]</scope>
    <source>
        <tissue evidence="2">Leaves</tissue>
    </source>
</reference>
<evidence type="ECO:0000256" key="1">
    <source>
        <dbReference type="SAM" id="MobiDB-lite"/>
    </source>
</evidence>
<feature type="region of interest" description="Disordered" evidence="1">
    <location>
        <begin position="165"/>
        <end position="196"/>
    </location>
</feature>
<accession>A0ABU6T4U3</accession>
<feature type="region of interest" description="Disordered" evidence="1">
    <location>
        <begin position="1"/>
        <end position="127"/>
    </location>
</feature>
<name>A0ABU6T4U3_9FABA</name>